<feature type="transmembrane region" description="Helical" evidence="19">
    <location>
        <begin position="101"/>
        <end position="119"/>
    </location>
</feature>
<evidence type="ECO:0000256" key="2">
    <source>
        <dbReference type="ARBA" id="ARBA00004651"/>
    </source>
</evidence>
<evidence type="ECO:0000256" key="19">
    <source>
        <dbReference type="SAM" id="Phobius"/>
    </source>
</evidence>
<keyword evidence="13 19" id="KW-1133">Transmembrane helix</keyword>
<dbReference type="Pfam" id="PF01148">
    <property type="entry name" value="CTP_transf_1"/>
    <property type="match status" value="1"/>
</dbReference>
<evidence type="ECO:0000256" key="5">
    <source>
        <dbReference type="ARBA" id="ARBA00010185"/>
    </source>
</evidence>
<dbReference type="Proteomes" id="UP000070326">
    <property type="component" value="Unassembled WGS sequence"/>
</dbReference>
<evidence type="ECO:0000256" key="3">
    <source>
        <dbReference type="ARBA" id="ARBA00005119"/>
    </source>
</evidence>
<dbReference type="InterPro" id="IPR000374">
    <property type="entry name" value="PC_trans"/>
</dbReference>
<comment type="catalytic activity">
    <reaction evidence="1 18">
        <text>a 1,2-diacyl-sn-glycero-3-phosphate + CTP + H(+) = a CDP-1,2-diacyl-sn-glycerol + diphosphate</text>
        <dbReference type="Rhea" id="RHEA:16229"/>
        <dbReference type="ChEBI" id="CHEBI:15378"/>
        <dbReference type="ChEBI" id="CHEBI:33019"/>
        <dbReference type="ChEBI" id="CHEBI:37563"/>
        <dbReference type="ChEBI" id="CHEBI:58332"/>
        <dbReference type="ChEBI" id="CHEBI:58608"/>
        <dbReference type="EC" id="2.7.7.41"/>
    </reaction>
</comment>
<evidence type="ECO:0000256" key="17">
    <source>
        <dbReference type="ARBA" id="ARBA00023264"/>
    </source>
</evidence>
<evidence type="ECO:0000256" key="1">
    <source>
        <dbReference type="ARBA" id="ARBA00001698"/>
    </source>
</evidence>
<evidence type="ECO:0000256" key="10">
    <source>
        <dbReference type="ARBA" id="ARBA00022679"/>
    </source>
</evidence>
<dbReference type="Proteomes" id="UP000255101">
    <property type="component" value="Unassembled WGS sequence"/>
</dbReference>
<feature type="transmembrane region" description="Helical" evidence="19">
    <location>
        <begin position="78"/>
        <end position="95"/>
    </location>
</feature>
<keyword evidence="8" id="KW-1003">Cell membrane</keyword>
<evidence type="ECO:0000313" key="23">
    <source>
        <dbReference type="Proteomes" id="UP000255101"/>
    </source>
</evidence>
<name>A0A135YYE5_9FIRM</name>
<sequence length="259" mass="28842">MKQRIISSLIMLPLLVFLYVGGGPLYCIGLVVMAIGLHEFYTAFNNIGHSPIKELGYLYAIMVFLINIFSWNKESYAVGMYLTFVIGIVYVLLHRADVMDLIITFSGIFYVCLCFNYIIRLFDMGEKGYLYVWLIFIISFATDIFAYFIGRRFGSHKLIPSVSPKKTIEGSMGGVVASVVFSVLFGLIFKLQIGPIFLVGLLGSAVAQMGDLIASSIKRYVGIKDFGRLIPGHGGILDRFDSVLLVAPYVYLILSLFAV</sequence>
<feature type="transmembrane region" description="Helical" evidence="19">
    <location>
        <begin position="237"/>
        <end position="258"/>
    </location>
</feature>
<feature type="transmembrane region" description="Helical" evidence="19">
    <location>
        <begin position="196"/>
        <end position="217"/>
    </location>
</feature>
<evidence type="ECO:0000256" key="6">
    <source>
        <dbReference type="ARBA" id="ARBA00012487"/>
    </source>
</evidence>
<dbReference type="PROSITE" id="PS01315">
    <property type="entry name" value="CDS"/>
    <property type="match status" value="1"/>
</dbReference>
<gene>
    <name evidence="21" type="primary">cdsA</name>
    <name evidence="20" type="ORF">HMPREF3195_00271</name>
    <name evidence="21" type="ORF">NCTC11460_01092</name>
</gene>
<dbReference type="PANTHER" id="PTHR46382">
    <property type="entry name" value="PHOSPHATIDATE CYTIDYLYLTRANSFERASE"/>
    <property type="match status" value="1"/>
</dbReference>
<evidence type="ECO:0000313" key="20">
    <source>
        <dbReference type="EMBL" id="KXI14371.1"/>
    </source>
</evidence>
<keyword evidence="12 18" id="KW-0548">Nucleotidyltransferase</keyword>
<comment type="similarity">
    <text evidence="5 18">Belongs to the CDS family.</text>
</comment>
<dbReference type="STRING" id="1261.HMPREF3195_00271"/>
<evidence type="ECO:0000256" key="8">
    <source>
        <dbReference type="ARBA" id="ARBA00022475"/>
    </source>
</evidence>
<keyword evidence="10 18" id="KW-0808">Transferase</keyword>
<dbReference type="PATRIC" id="fig|1261.3.peg.347"/>
<keyword evidence="15 19" id="KW-0472">Membrane</keyword>
<organism evidence="20 22">
    <name type="scientific">Peptostreptococcus anaerobius</name>
    <dbReference type="NCBI Taxonomy" id="1261"/>
    <lineage>
        <taxon>Bacteria</taxon>
        <taxon>Bacillati</taxon>
        <taxon>Bacillota</taxon>
        <taxon>Clostridia</taxon>
        <taxon>Peptostreptococcales</taxon>
        <taxon>Peptostreptococcaceae</taxon>
        <taxon>Peptostreptococcus</taxon>
    </lineage>
</organism>
<comment type="pathway">
    <text evidence="4">Lipid metabolism.</text>
</comment>
<reference evidence="20 22" key="1">
    <citation type="submission" date="2016-02" db="EMBL/GenBank/DDBJ databases">
        <authorList>
            <person name="Wen L."/>
            <person name="He K."/>
            <person name="Yang H."/>
        </authorList>
    </citation>
    <scope>NUCLEOTIDE SEQUENCE [LARGE SCALE GENOMIC DNA]</scope>
    <source>
        <strain evidence="20 22">MJR8628A</strain>
    </source>
</reference>
<dbReference type="RefSeq" id="WP_004167369.1">
    <property type="nucleotide sequence ID" value="NZ_CAXUJS010000010.1"/>
</dbReference>
<feature type="transmembrane region" description="Helical" evidence="19">
    <location>
        <begin position="12"/>
        <end position="35"/>
    </location>
</feature>
<feature type="transmembrane region" description="Helical" evidence="19">
    <location>
        <begin position="170"/>
        <end position="189"/>
    </location>
</feature>
<keyword evidence="16" id="KW-0594">Phospholipid biosynthesis</keyword>
<dbReference type="EMBL" id="LSQZ01000009">
    <property type="protein sequence ID" value="KXI14371.1"/>
    <property type="molecule type" value="Genomic_DNA"/>
</dbReference>
<proteinExistence type="inferred from homology"/>
<feature type="transmembrane region" description="Helical" evidence="19">
    <location>
        <begin position="131"/>
        <end position="150"/>
    </location>
</feature>
<comment type="pathway">
    <text evidence="3 18">Phospholipid metabolism; CDP-diacylglycerol biosynthesis; CDP-diacylglycerol from sn-glycerol 3-phosphate: step 3/3.</text>
</comment>
<dbReference type="UniPathway" id="UPA00557">
    <property type="reaction ID" value="UER00614"/>
</dbReference>
<evidence type="ECO:0000313" key="21">
    <source>
        <dbReference type="EMBL" id="SUB61170.1"/>
    </source>
</evidence>
<evidence type="ECO:0000256" key="14">
    <source>
        <dbReference type="ARBA" id="ARBA00023098"/>
    </source>
</evidence>
<dbReference type="GO" id="GO:0004605">
    <property type="term" value="F:phosphatidate cytidylyltransferase activity"/>
    <property type="evidence" value="ECO:0007669"/>
    <property type="project" value="UniProtKB-EC"/>
</dbReference>
<evidence type="ECO:0000256" key="18">
    <source>
        <dbReference type="RuleBase" id="RU003938"/>
    </source>
</evidence>
<keyword evidence="9" id="KW-0444">Lipid biosynthesis</keyword>
<evidence type="ECO:0000256" key="7">
    <source>
        <dbReference type="ARBA" id="ARBA00019373"/>
    </source>
</evidence>
<dbReference type="EMBL" id="UGTB01000004">
    <property type="protein sequence ID" value="SUB61170.1"/>
    <property type="molecule type" value="Genomic_DNA"/>
</dbReference>
<dbReference type="PANTHER" id="PTHR46382:SF1">
    <property type="entry name" value="PHOSPHATIDATE CYTIDYLYLTRANSFERASE"/>
    <property type="match status" value="1"/>
</dbReference>
<evidence type="ECO:0000256" key="11">
    <source>
        <dbReference type="ARBA" id="ARBA00022692"/>
    </source>
</evidence>
<evidence type="ECO:0000256" key="13">
    <source>
        <dbReference type="ARBA" id="ARBA00022989"/>
    </source>
</evidence>
<dbReference type="AlphaFoldDB" id="A0A135YYE5"/>
<keyword evidence="14" id="KW-0443">Lipid metabolism</keyword>
<reference evidence="21 23" key="2">
    <citation type="submission" date="2018-06" db="EMBL/GenBank/DDBJ databases">
        <authorList>
            <consortium name="Pathogen Informatics"/>
            <person name="Doyle S."/>
        </authorList>
    </citation>
    <scope>NUCLEOTIDE SEQUENCE [LARGE SCALE GENOMIC DNA]</scope>
    <source>
        <strain evidence="21 23">NCTC11460</strain>
    </source>
</reference>
<evidence type="ECO:0000256" key="4">
    <source>
        <dbReference type="ARBA" id="ARBA00005189"/>
    </source>
</evidence>
<evidence type="ECO:0000256" key="15">
    <source>
        <dbReference type="ARBA" id="ARBA00023136"/>
    </source>
</evidence>
<feature type="transmembrane region" description="Helical" evidence="19">
    <location>
        <begin position="55"/>
        <end position="71"/>
    </location>
</feature>
<dbReference type="GO" id="GO:0005886">
    <property type="term" value="C:plasma membrane"/>
    <property type="evidence" value="ECO:0007669"/>
    <property type="project" value="UniProtKB-SubCell"/>
</dbReference>
<accession>A0A135YYE5</accession>
<comment type="subcellular location">
    <subcellularLocation>
        <location evidence="2">Cell membrane</location>
        <topology evidence="2">Multi-pass membrane protein</topology>
    </subcellularLocation>
</comment>
<evidence type="ECO:0000256" key="12">
    <source>
        <dbReference type="ARBA" id="ARBA00022695"/>
    </source>
</evidence>
<dbReference type="GO" id="GO:0016024">
    <property type="term" value="P:CDP-diacylglycerol biosynthetic process"/>
    <property type="evidence" value="ECO:0007669"/>
    <property type="project" value="UniProtKB-UniPathway"/>
</dbReference>
<dbReference type="eggNOG" id="COG4589">
    <property type="taxonomic scope" value="Bacteria"/>
</dbReference>
<evidence type="ECO:0000313" key="22">
    <source>
        <dbReference type="Proteomes" id="UP000070326"/>
    </source>
</evidence>
<evidence type="ECO:0000256" key="16">
    <source>
        <dbReference type="ARBA" id="ARBA00023209"/>
    </source>
</evidence>
<protein>
    <recommendedName>
        <fullName evidence="7 18">Phosphatidate cytidylyltransferase</fullName>
        <ecNumber evidence="6 18">2.7.7.41</ecNumber>
    </recommendedName>
</protein>
<dbReference type="EC" id="2.7.7.41" evidence="6 18"/>
<evidence type="ECO:0000256" key="9">
    <source>
        <dbReference type="ARBA" id="ARBA00022516"/>
    </source>
</evidence>
<keyword evidence="17" id="KW-1208">Phospholipid metabolism</keyword>
<keyword evidence="11 18" id="KW-0812">Transmembrane</keyword>